<dbReference type="Proteomes" id="UP000636891">
    <property type="component" value="Unassembled WGS sequence"/>
</dbReference>
<dbReference type="InterPro" id="IPR003029">
    <property type="entry name" value="S1_domain"/>
</dbReference>
<dbReference type="InterPro" id="IPR014464">
    <property type="entry name" value="CvfB_fam"/>
</dbReference>
<name>A0ABR7CNL4_9BACT</name>
<organism evidence="3 4">
    <name type="scientific">Alistipes hominis</name>
    <dbReference type="NCBI Taxonomy" id="2763015"/>
    <lineage>
        <taxon>Bacteria</taxon>
        <taxon>Pseudomonadati</taxon>
        <taxon>Bacteroidota</taxon>
        <taxon>Bacteroidia</taxon>
        <taxon>Bacteroidales</taxon>
        <taxon>Rikenellaceae</taxon>
        <taxon>Alistipes</taxon>
    </lineage>
</organism>
<feature type="domain" description="S1 motif" evidence="2">
    <location>
        <begin position="69"/>
        <end position="132"/>
    </location>
</feature>
<dbReference type="InterPro" id="IPR040764">
    <property type="entry name" value="CvfB_WH"/>
</dbReference>
<sequence>MLVAGHYYTLKVNRISDYGLYLADEDGNEVLLPNRYVSVDYKPGISLEVFVYHDSEDRLVATTERPLATVGQTACLKVVDKTVHGAFLDWGLPAKDLFLPNRNQSSRLDIGKKYPVYLYTDNITGRVVATTYLKGFINNVELTVSPREEVDILIATETPIGFRVVINDRHWGMIYRNQIFQPVAVGDRMKAYIVRITDDNRVDLALQGQGYDEVKKSAERLLEILRKNGNALPVNDDSKPEKIRQLTQMSKKTFKRSAGYLMKQGKIAMDGQQIRLTESD</sequence>
<dbReference type="PANTHER" id="PTHR37296">
    <property type="entry name" value="CONSERVED VIRULENCE FACTOR B"/>
    <property type="match status" value="1"/>
</dbReference>
<dbReference type="PANTHER" id="PTHR37296:SF1">
    <property type="entry name" value="CONSERVED VIRULENCE FACTOR B"/>
    <property type="match status" value="1"/>
</dbReference>
<accession>A0ABR7CNL4</accession>
<dbReference type="Pfam" id="PF17783">
    <property type="entry name" value="WHD_CvfB"/>
    <property type="match status" value="1"/>
</dbReference>
<reference evidence="3 4" key="1">
    <citation type="submission" date="2020-08" db="EMBL/GenBank/DDBJ databases">
        <title>Genome public.</title>
        <authorList>
            <person name="Liu C."/>
            <person name="Sun Q."/>
        </authorList>
    </citation>
    <scope>NUCLEOTIDE SEQUENCE [LARGE SCALE GENOMIC DNA]</scope>
    <source>
        <strain evidence="3 4">New-7</strain>
    </source>
</reference>
<dbReference type="EMBL" id="JACOOK010000005">
    <property type="protein sequence ID" value="MBC5617267.1"/>
    <property type="molecule type" value="Genomic_DNA"/>
</dbReference>
<protein>
    <recommendedName>
        <fullName evidence="2">S1 motif domain-containing protein</fullName>
    </recommendedName>
</protein>
<dbReference type="Gene3D" id="1.10.10.10">
    <property type="entry name" value="Winged helix-like DNA-binding domain superfamily/Winged helix DNA-binding domain"/>
    <property type="match status" value="1"/>
</dbReference>
<dbReference type="InterPro" id="IPR012340">
    <property type="entry name" value="NA-bd_OB-fold"/>
</dbReference>
<keyword evidence="4" id="KW-1185">Reference proteome</keyword>
<dbReference type="Gene3D" id="2.40.50.140">
    <property type="entry name" value="Nucleic acid-binding proteins"/>
    <property type="match status" value="1"/>
</dbReference>
<comment type="similarity">
    <text evidence="1">Belongs to the CvfB family.</text>
</comment>
<gene>
    <name evidence="3" type="ORF">H8S08_09605</name>
</gene>
<proteinExistence type="inferred from homology"/>
<evidence type="ECO:0000259" key="2">
    <source>
        <dbReference type="SMART" id="SM00316"/>
    </source>
</evidence>
<feature type="domain" description="S1 motif" evidence="2">
    <location>
        <begin position="3"/>
        <end position="64"/>
    </location>
</feature>
<dbReference type="RefSeq" id="WP_118457262.1">
    <property type="nucleotide sequence ID" value="NZ_JACOOK010000005.1"/>
</dbReference>
<dbReference type="InterPro" id="IPR039566">
    <property type="entry name" value="CvfB_S1_st"/>
</dbReference>
<evidence type="ECO:0000313" key="4">
    <source>
        <dbReference type="Proteomes" id="UP000636891"/>
    </source>
</evidence>
<evidence type="ECO:0000313" key="3">
    <source>
        <dbReference type="EMBL" id="MBC5617267.1"/>
    </source>
</evidence>
<dbReference type="PIRSF" id="PIRSF012524">
    <property type="entry name" value="YitL_S1"/>
    <property type="match status" value="1"/>
</dbReference>
<comment type="caution">
    <text evidence="3">The sequence shown here is derived from an EMBL/GenBank/DDBJ whole genome shotgun (WGS) entry which is preliminary data.</text>
</comment>
<dbReference type="InterPro" id="IPR036388">
    <property type="entry name" value="WH-like_DNA-bd_sf"/>
</dbReference>
<evidence type="ECO:0000256" key="1">
    <source>
        <dbReference type="PIRNR" id="PIRNR012524"/>
    </source>
</evidence>
<feature type="domain" description="S1 motif" evidence="2">
    <location>
        <begin position="145"/>
        <end position="207"/>
    </location>
</feature>
<dbReference type="Pfam" id="PF13509">
    <property type="entry name" value="S1_2"/>
    <property type="match status" value="2"/>
</dbReference>
<dbReference type="SMART" id="SM00316">
    <property type="entry name" value="S1"/>
    <property type="match status" value="3"/>
</dbReference>